<sequence length="580" mass="62945">MNRRRFRLVAAIVAAGSLLLAGCGGGGNSASGAGANVETDAQGFALNTGPAQKGGTVNILGAVDLSHLDPEMGNDGNVLNFYRLIYRQLTTYSNEPGKGTTVVPDLATDTGQPNADKTVWTFTLKDNIFYQDGTPIKAQDFKFSIERSFDPAVAIGQNYHRPYLDPSGQYQGVYKDPAGLKSIEVPDDKTIVFHLSKPLAGFPDIAATAVFTPFPADKVTGPTSIDQNPIASGPYMIDGYTRGSQLTLSRNPNWKPETDDVRPAYPDNYKFIFGLDPSTIDQRMISDQGEDKNAIASSTNPLLAASLSRIQQPQFKSRTVRNVPNCTTYMAMNTTKQPLGDLRVRQAINYAVDLKSNQAATGGEQMATITHDMLTPEVPGRVPFNLYPSAGDQGDVAKAKELLTEAGYPNGFEATIDVRSIPVWKAQAEAMQQSLERVGIKLTLNVIDASTYYEVIATPAKQHEMAITGWCSPWLSGIPLLQPLFDGRQITATGNQNISQINDPEINKRLDEISVITDLDQQNAEYAELNKQIMEKAPVVPLDWATNLQMAGSNVANAFAHPGRTGYIDYTSVGLKDPTK</sequence>
<reference evidence="4" key="1">
    <citation type="journal article" date="2019" name="Int. J. Syst. Evol. Microbiol.">
        <title>The Global Catalogue of Microorganisms (GCM) 10K type strain sequencing project: providing services to taxonomists for standard genome sequencing and annotation.</title>
        <authorList>
            <consortium name="The Broad Institute Genomics Platform"/>
            <consortium name="The Broad Institute Genome Sequencing Center for Infectious Disease"/>
            <person name="Wu L."/>
            <person name="Ma J."/>
        </authorList>
    </citation>
    <scope>NUCLEOTIDE SEQUENCE [LARGE SCALE GENOMIC DNA]</scope>
    <source>
        <strain evidence="4">CCM 7043</strain>
    </source>
</reference>
<comment type="caution">
    <text evidence="3">The sequence shown here is derived from an EMBL/GenBank/DDBJ whole genome shotgun (WGS) entry which is preliminary data.</text>
</comment>
<evidence type="ECO:0000256" key="1">
    <source>
        <dbReference type="SAM" id="SignalP"/>
    </source>
</evidence>
<feature type="signal peptide" evidence="1">
    <location>
        <begin position="1"/>
        <end position="21"/>
    </location>
</feature>
<dbReference type="Proteomes" id="UP001597114">
    <property type="component" value="Unassembled WGS sequence"/>
</dbReference>
<feature type="chain" id="PRO_5047344428" evidence="1">
    <location>
        <begin position="22"/>
        <end position="580"/>
    </location>
</feature>
<dbReference type="InterPro" id="IPR030678">
    <property type="entry name" value="Peptide/Ni-bd"/>
</dbReference>
<dbReference type="InterPro" id="IPR000914">
    <property type="entry name" value="SBP_5_dom"/>
</dbReference>
<feature type="domain" description="Solute-binding protein family 5" evidence="2">
    <location>
        <begin position="101"/>
        <end position="489"/>
    </location>
</feature>
<dbReference type="Pfam" id="PF00496">
    <property type="entry name" value="SBP_bac_5"/>
    <property type="match status" value="1"/>
</dbReference>
<dbReference type="RefSeq" id="WP_344723444.1">
    <property type="nucleotide sequence ID" value="NZ_BAAAUS010000020.1"/>
</dbReference>
<dbReference type="Gene3D" id="3.40.190.10">
    <property type="entry name" value="Periplasmic binding protein-like II"/>
    <property type="match status" value="1"/>
</dbReference>
<keyword evidence="4" id="KW-1185">Reference proteome</keyword>
<dbReference type="PANTHER" id="PTHR30290">
    <property type="entry name" value="PERIPLASMIC BINDING COMPONENT OF ABC TRANSPORTER"/>
    <property type="match status" value="1"/>
</dbReference>
<name>A0ABW4FCV2_9PSEU</name>
<dbReference type="EMBL" id="JBHUCO010000094">
    <property type="protein sequence ID" value="MFD1524650.1"/>
    <property type="molecule type" value="Genomic_DNA"/>
</dbReference>
<evidence type="ECO:0000259" key="2">
    <source>
        <dbReference type="Pfam" id="PF00496"/>
    </source>
</evidence>
<dbReference type="SUPFAM" id="SSF53850">
    <property type="entry name" value="Periplasmic binding protein-like II"/>
    <property type="match status" value="1"/>
</dbReference>
<dbReference type="PROSITE" id="PS51257">
    <property type="entry name" value="PROKAR_LIPOPROTEIN"/>
    <property type="match status" value="1"/>
</dbReference>
<dbReference type="CDD" id="cd08506">
    <property type="entry name" value="PBP2_clavulanate_OppA2"/>
    <property type="match status" value="1"/>
</dbReference>
<dbReference type="PANTHER" id="PTHR30290:SF83">
    <property type="entry name" value="ABC TRANSPORTER SUBSTRATE-BINDING PROTEIN"/>
    <property type="match status" value="1"/>
</dbReference>
<dbReference type="PIRSF" id="PIRSF002741">
    <property type="entry name" value="MppA"/>
    <property type="match status" value="1"/>
</dbReference>
<evidence type="ECO:0000313" key="4">
    <source>
        <dbReference type="Proteomes" id="UP001597114"/>
    </source>
</evidence>
<protein>
    <submittedName>
        <fullName evidence="3">ABC transporter substrate-binding protein</fullName>
    </submittedName>
</protein>
<evidence type="ECO:0000313" key="3">
    <source>
        <dbReference type="EMBL" id="MFD1524650.1"/>
    </source>
</evidence>
<keyword evidence="1" id="KW-0732">Signal</keyword>
<organism evidence="3 4">
    <name type="scientific">Pseudonocardia yunnanensis</name>
    <dbReference type="NCBI Taxonomy" id="58107"/>
    <lineage>
        <taxon>Bacteria</taxon>
        <taxon>Bacillati</taxon>
        <taxon>Actinomycetota</taxon>
        <taxon>Actinomycetes</taxon>
        <taxon>Pseudonocardiales</taxon>
        <taxon>Pseudonocardiaceae</taxon>
        <taxon>Pseudonocardia</taxon>
    </lineage>
</organism>
<accession>A0ABW4FCV2</accession>
<gene>
    <name evidence="3" type="ORF">ACFSJD_44710</name>
</gene>
<dbReference type="Gene3D" id="3.10.105.10">
    <property type="entry name" value="Dipeptide-binding Protein, Domain 3"/>
    <property type="match status" value="1"/>
</dbReference>
<dbReference type="InterPro" id="IPR039424">
    <property type="entry name" value="SBP_5"/>
</dbReference>
<proteinExistence type="predicted"/>